<sequence>MNGTTEVPQEYDQRDMFFFVHAGTPQVDTVGVADPIETKTKPEVDPDAYLGRLSGRAAPSSEVPEVQLGEQGQERKKVVGRDY</sequence>
<keyword evidence="2" id="KW-1185">Reference proteome</keyword>
<dbReference type="Proteomes" id="UP001056120">
    <property type="component" value="Linkage Group LG15"/>
</dbReference>
<evidence type="ECO:0000313" key="1">
    <source>
        <dbReference type="EMBL" id="KAI3776180.1"/>
    </source>
</evidence>
<proteinExistence type="predicted"/>
<gene>
    <name evidence="1" type="ORF">L1987_45951</name>
</gene>
<accession>A0ACB9FZE3</accession>
<reference evidence="1 2" key="2">
    <citation type="journal article" date="2022" name="Mol. Ecol. Resour.">
        <title>The genomes of chicory, endive, great burdock and yacon provide insights into Asteraceae paleo-polyploidization history and plant inulin production.</title>
        <authorList>
            <person name="Fan W."/>
            <person name="Wang S."/>
            <person name="Wang H."/>
            <person name="Wang A."/>
            <person name="Jiang F."/>
            <person name="Liu H."/>
            <person name="Zhao H."/>
            <person name="Xu D."/>
            <person name="Zhang Y."/>
        </authorList>
    </citation>
    <scope>NUCLEOTIDE SEQUENCE [LARGE SCALE GENOMIC DNA]</scope>
    <source>
        <strain evidence="2">cv. Yunnan</strain>
        <tissue evidence="1">Leaves</tissue>
    </source>
</reference>
<evidence type="ECO:0000313" key="2">
    <source>
        <dbReference type="Proteomes" id="UP001056120"/>
    </source>
</evidence>
<reference evidence="2" key="1">
    <citation type="journal article" date="2022" name="Mol. Ecol. Resour.">
        <title>The genomes of chicory, endive, great burdock and yacon provide insights into Asteraceae palaeo-polyploidization history and plant inulin production.</title>
        <authorList>
            <person name="Fan W."/>
            <person name="Wang S."/>
            <person name="Wang H."/>
            <person name="Wang A."/>
            <person name="Jiang F."/>
            <person name="Liu H."/>
            <person name="Zhao H."/>
            <person name="Xu D."/>
            <person name="Zhang Y."/>
        </authorList>
    </citation>
    <scope>NUCLEOTIDE SEQUENCE [LARGE SCALE GENOMIC DNA]</scope>
    <source>
        <strain evidence="2">cv. Yunnan</strain>
    </source>
</reference>
<name>A0ACB9FZE3_9ASTR</name>
<protein>
    <submittedName>
        <fullName evidence="1">Uncharacterized protein</fullName>
    </submittedName>
</protein>
<dbReference type="EMBL" id="CM042032">
    <property type="protein sequence ID" value="KAI3776180.1"/>
    <property type="molecule type" value="Genomic_DNA"/>
</dbReference>
<organism evidence="1 2">
    <name type="scientific">Smallanthus sonchifolius</name>
    <dbReference type="NCBI Taxonomy" id="185202"/>
    <lineage>
        <taxon>Eukaryota</taxon>
        <taxon>Viridiplantae</taxon>
        <taxon>Streptophyta</taxon>
        <taxon>Embryophyta</taxon>
        <taxon>Tracheophyta</taxon>
        <taxon>Spermatophyta</taxon>
        <taxon>Magnoliopsida</taxon>
        <taxon>eudicotyledons</taxon>
        <taxon>Gunneridae</taxon>
        <taxon>Pentapetalae</taxon>
        <taxon>asterids</taxon>
        <taxon>campanulids</taxon>
        <taxon>Asterales</taxon>
        <taxon>Asteraceae</taxon>
        <taxon>Asteroideae</taxon>
        <taxon>Heliantheae alliance</taxon>
        <taxon>Millerieae</taxon>
        <taxon>Smallanthus</taxon>
    </lineage>
</organism>
<comment type="caution">
    <text evidence="1">The sequence shown here is derived from an EMBL/GenBank/DDBJ whole genome shotgun (WGS) entry which is preliminary data.</text>
</comment>